<keyword evidence="1" id="KW-1133">Transmembrane helix</keyword>
<comment type="caution">
    <text evidence="2">The sequence shown here is derived from an EMBL/GenBank/DDBJ whole genome shotgun (WGS) entry which is preliminary data.</text>
</comment>
<evidence type="ECO:0000256" key="1">
    <source>
        <dbReference type="SAM" id="Phobius"/>
    </source>
</evidence>
<keyword evidence="1" id="KW-0472">Membrane</keyword>
<dbReference type="AlphaFoldDB" id="A0A645J566"/>
<reference evidence="2" key="1">
    <citation type="submission" date="2019-08" db="EMBL/GenBank/DDBJ databases">
        <authorList>
            <person name="Kucharzyk K."/>
            <person name="Murdoch R.W."/>
            <person name="Higgins S."/>
            <person name="Loffler F."/>
        </authorList>
    </citation>
    <scope>NUCLEOTIDE SEQUENCE</scope>
</reference>
<feature type="transmembrane region" description="Helical" evidence="1">
    <location>
        <begin position="46"/>
        <end position="65"/>
    </location>
</feature>
<dbReference type="EMBL" id="VSSQ01131477">
    <property type="protein sequence ID" value="MPN58596.1"/>
    <property type="molecule type" value="Genomic_DNA"/>
</dbReference>
<sequence>MMNEVETDNLNGTVIGIGFLSKDEAVIKPKYYFECTKNEVFENNPVLATLIYALIMHALMVHLSIRNGIRPDTPSTDKQVPKVANRVTIYTK</sequence>
<gene>
    <name evidence="2" type="ORF">SDC9_206303</name>
</gene>
<keyword evidence="1" id="KW-0812">Transmembrane</keyword>
<protein>
    <submittedName>
        <fullName evidence="2">Uncharacterized protein</fullName>
    </submittedName>
</protein>
<accession>A0A645J566</accession>
<evidence type="ECO:0000313" key="2">
    <source>
        <dbReference type="EMBL" id="MPN58596.1"/>
    </source>
</evidence>
<organism evidence="2">
    <name type="scientific">bioreactor metagenome</name>
    <dbReference type="NCBI Taxonomy" id="1076179"/>
    <lineage>
        <taxon>unclassified sequences</taxon>
        <taxon>metagenomes</taxon>
        <taxon>ecological metagenomes</taxon>
    </lineage>
</organism>
<proteinExistence type="predicted"/>
<name>A0A645J566_9ZZZZ</name>
<dbReference type="Gene3D" id="3.40.50.10490">
    <property type="entry name" value="Glucose-6-phosphate isomerase like protein, domain 1"/>
    <property type="match status" value="1"/>
</dbReference>